<evidence type="ECO:0000313" key="3">
    <source>
        <dbReference type="Proteomes" id="UP000406256"/>
    </source>
</evidence>
<protein>
    <submittedName>
        <fullName evidence="2">Uncharacterized protein</fullName>
    </submittedName>
</protein>
<reference evidence="2 3" key="1">
    <citation type="submission" date="2019-08" db="EMBL/GenBank/DDBJ databases">
        <authorList>
            <person name="Peeters C."/>
        </authorList>
    </citation>
    <scope>NUCLEOTIDE SEQUENCE [LARGE SCALE GENOMIC DNA]</scope>
    <source>
        <strain evidence="2 3">LMG 31108</strain>
    </source>
</reference>
<gene>
    <name evidence="2" type="ORF">PAN31108_03707</name>
</gene>
<name>A0A5E4X8K7_9BURK</name>
<sequence>MSPGEGSSTVRIVVEPAHSHEASACSSNSITGQWGDGEDARRRSDGYVASHALQTGHAWEALSPEYRRVLGLYDIDEPKWDVIRQSALKQVDGRSYIAPDTISRVSDDAVRAYLEGAGKRAGPKDSQAARTDLADKVQTHLNDRTSFFQLEPNAKTRAMLLQGTQPAAWSGEFARFLVQFKSLTGADMQKIMGRELHGRGFEGTNPFQALVAGNGEA</sequence>
<accession>A0A5E4X8K7</accession>
<evidence type="ECO:0000256" key="1">
    <source>
        <dbReference type="SAM" id="MobiDB-lite"/>
    </source>
</evidence>
<evidence type="ECO:0000313" key="2">
    <source>
        <dbReference type="EMBL" id="VVE32520.1"/>
    </source>
</evidence>
<dbReference type="EMBL" id="CABPSB010000014">
    <property type="protein sequence ID" value="VVE32520.1"/>
    <property type="molecule type" value="Genomic_DNA"/>
</dbReference>
<proteinExistence type="predicted"/>
<feature type="region of interest" description="Disordered" evidence="1">
    <location>
        <begin position="18"/>
        <end position="41"/>
    </location>
</feature>
<organism evidence="2 3">
    <name type="scientific">Pandoraea anhela</name>
    <dbReference type="NCBI Taxonomy" id="2508295"/>
    <lineage>
        <taxon>Bacteria</taxon>
        <taxon>Pseudomonadati</taxon>
        <taxon>Pseudomonadota</taxon>
        <taxon>Betaproteobacteria</taxon>
        <taxon>Burkholderiales</taxon>
        <taxon>Burkholderiaceae</taxon>
        <taxon>Pandoraea</taxon>
    </lineage>
</organism>
<dbReference type="Proteomes" id="UP000406256">
    <property type="component" value="Unassembled WGS sequence"/>
</dbReference>
<dbReference type="AlphaFoldDB" id="A0A5E4X8K7"/>
<keyword evidence="3" id="KW-1185">Reference proteome</keyword>